<evidence type="ECO:0000313" key="2">
    <source>
        <dbReference type="Proteomes" id="UP000652761"/>
    </source>
</evidence>
<protein>
    <submittedName>
        <fullName evidence="1">Uncharacterized protein</fullName>
    </submittedName>
</protein>
<dbReference type="EMBL" id="NMUH01001243">
    <property type="protein sequence ID" value="MQL90462.1"/>
    <property type="molecule type" value="Genomic_DNA"/>
</dbReference>
<organism evidence="1 2">
    <name type="scientific">Colocasia esculenta</name>
    <name type="common">Wild taro</name>
    <name type="synonym">Arum esculentum</name>
    <dbReference type="NCBI Taxonomy" id="4460"/>
    <lineage>
        <taxon>Eukaryota</taxon>
        <taxon>Viridiplantae</taxon>
        <taxon>Streptophyta</taxon>
        <taxon>Embryophyta</taxon>
        <taxon>Tracheophyta</taxon>
        <taxon>Spermatophyta</taxon>
        <taxon>Magnoliopsida</taxon>
        <taxon>Liliopsida</taxon>
        <taxon>Araceae</taxon>
        <taxon>Aroideae</taxon>
        <taxon>Colocasieae</taxon>
        <taxon>Colocasia</taxon>
    </lineage>
</organism>
<dbReference type="Proteomes" id="UP000652761">
    <property type="component" value="Unassembled WGS sequence"/>
</dbReference>
<name>A0A843UWA2_COLES</name>
<keyword evidence="2" id="KW-1185">Reference proteome</keyword>
<sequence length="84" mass="9714">MLGVSTHLCVVSTHFGHFEESKLLKTQLSRLLQKKTSSRWIASRSEEIGDSVTLDDPFEEGFQAIRVFFLELKQKSWSPFLKQK</sequence>
<comment type="caution">
    <text evidence="1">The sequence shown here is derived from an EMBL/GenBank/DDBJ whole genome shotgun (WGS) entry which is preliminary data.</text>
</comment>
<evidence type="ECO:0000313" key="1">
    <source>
        <dbReference type="EMBL" id="MQL90462.1"/>
    </source>
</evidence>
<accession>A0A843UWA2</accession>
<gene>
    <name evidence="1" type="ORF">Taro_023057</name>
</gene>
<reference evidence="1" key="1">
    <citation type="submission" date="2017-07" db="EMBL/GenBank/DDBJ databases">
        <title>Taro Niue Genome Assembly and Annotation.</title>
        <authorList>
            <person name="Atibalentja N."/>
            <person name="Keating K."/>
            <person name="Fields C.J."/>
        </authorList>
    </citation>
    <scope>NUCLEOTIDE SEQUENCE</scope>
    <source>
        <strain evidence="1">Niue_2</strain>
        <tissue evidence="1">Leaf</tissue>
    </source>
</reference>
<proteinExistence type="predicted"/>
<dbReference type="AlphaFoldDB" id="A0A843UWA2"/>